<feature type="domain" description="SCP2" evidence="1">
    <location>
        <begin position="17"/>
        <end position="105"/>
    </location>
</feature>
<dbReference type="Pfam" id="PF02036">
    <property type="entry name" value="SCP2"/>
    <property type="match status" value="1"/>
</dbReference>
<accession>A0A8J3KF66</accession>
<keyword evidence="3" id="KW-1185">Reference proteome</keyword>
<dbReference type="InterPro" id="IPR036527">
    <property type="entry name" value="SCP2_sterol-bd_dom_sf"/>
</dbReference>
<name>A0A8J3KF66_9ACTN</name>
<sequence>MSDPTADYFHNLGEHGRYPLLRATSGTIRFDLGSDGHAEHWRVTIDKGHIEVSRGSEHADCVVHVAKTLFDGMVTGQVNTMAAVLRGQIDVEGELHLIVMLQRLFPGRPPQPAPTTRRHRK</sequence>
<evidence type="ECO:0000313" key="2">
    <source>
        <dbReference type="EMBL" id="GIF95793.1"/>
    </source>
</evidence>
<dbReference type="InterPro" id="IPR003033">
    <property type="entry name" value="SCP2_sterol-bd_dom"/>
</dbReference>
<evidence type="ECO:0000259" key="1">
    <source>
        <dbReference type="Pfam" id="PF02036"/>
    </source>
</evidence>
<dbReference type="RefSeq" id="WP_120321091.1">
    <property type="nucleotide sequence ID" value="NZ_BONH01000002.1"/>
</dbReference>
<dbReference type="SUPFAM" id="SSF55718">
    <property type="entry name" value="SCP-like"/>
    <property type="match status" value="1"/>
</dbReference>
<dbReference type="Proteomes" id="UP000659904">
    <property type="component" value="Unassembled WGS sequence"/>
</dbReference>
<dbReference type="Gene3D" id="3.30.1050.10">
    <property type="entry name" value="SCP2 sterol-binding domain"/>
    <property type="match status" value="1"/>
</dbReference>
<proteinExistence type="predicted"/>
<comment type="caution">
    <text evidence="2">The sequence shown here is derived from an EMBL/GenBank/DDBJ whole genome shotgun (WGS) entry which is preliminary data.</text>
</comment>
<organism evidence="2 3">
    <name type="scientific">Catellatospora citrea</name>
    <dbReference type="NCBI Taxonomy" id="53366"/>
    <lineage>
        <taxon>Bacteria</taxon>
        <taxon>Bacillati</taxon>
        <taxon>Actinomycetota</taxon>
        <taxon>Actinomycetes</taxon>
        <taxon>Micromonosporales</taxon>
        <taxon>Micromonosporaceae</taxon>
        <taxon>Catellatospora</taxon>
    </lineage>
</organism>
<dbReference type="EMBL" id="BONH01000002">
    <property type="protein sequence ID" value="GIF95793.1"/>
    <property type="molecule type" value="Genomic_DNA"/>
</dbReference>
<dbReference type="AlphaFoldDB" id="A0A8J3KF66"/>
<gene>
    <name evidence="2" type="ORF">Cci01nite_08870</name>
</gene>
<protein>
    <recommendedName>
        <fullName evidence="1">SCP2 domain-containing protein</fullName>
    </recommendedName>
</protein>
<evidence type="ECO:0000313" key="3">
    <source>
        <dbReference type="Proteomes" id="UP000659904"/>
    </source>
</evidence>
<reference evidence="2 3" key="1">
    <citation type="submission" date="2021-01" db="EMBL/GenBank/DDBJ databases">
        <title>Whole genome shotgun sequence of Catellatospora citrea NBRC 14495.</title>
        <authorList>
            <person name="Komaki H."/>
            <person name="Tamura T."/>
        </authorList>
    </citation>
    <scope>NUCLEOTIDE SEQUENCE [LARGE SCALE GENOMIC DNA]</scope>
    <source>
        <strain evidence="2 3">NBRC 14495</strain>
    </source>
</reference>